<keyword evidence="4 8" id="KW-0554">One-carbon metabolism</keyword>
<dbReference type="FunFam" id="3.40.430.10:FF:000001">
    <property type="entry name" value="Dihydrofolate reductase"/>
    <property type="match status" value="1"/>
</dbReference>
<gene>
    <name evidence="11" type="ORF">DRB17_07780</name>
</gene>
<dbReference type="RefSeq" id="WP_114581630.1">
    <property type="nucleotide sequence ID" value="NZ_QPMH01000005.1"/>
</dbReference>
<dbReference type="UniPathway" id="UPA00077">
    <property type="reaction ID" value="UER00158"/>
</dbReference>
<dbReference type="EC" id="1.5.1.3" evidence="3 8"/>
<dbReference type="InterPro" id="IPR012259">
    <property type="entry name" value="DHFR"/>
</dbReference>
<comment type="caution">
    <text evidence="11">The sequence shown here is derived from an EMBL/GenBank/DDBJ whole genome shotgun (WGS) entry which is preliminary data.</text>
</comment>
<dbReference type="SUPFAM" id="SSF53597">
    <property type="entry name" value="Dihydrofolate reductase-like"/>
    <property type="match status" value="1"/>
</dbReference>
<dbReference type="Gene3D" id="3.40.430.10">
    <property type="entry name" value="Dihydrofolate Reductase, subunit A"/>
    <property type="match status" value="1"/>
</dbReference>
<evidence type="ECO:0000313" key="11">
    <source>
        <dbReference type="EMBL" id="RDD62534.1"/>
    </source>
</evidence>
<evidence type="ECO:0000259" key="10">
    <source>
        <dbReference type="PROSITE" id="PS51330"/>
    </source>
</evidence>
<reference evidence="11 12" key="1">
    <citation type="submission" date="2018-07" db="EMBL/GenBank/DDBJ databases">
        <title>Venubactetium sediminum gen. nov., sp. nov., isolated from a marine solar saltern.</title>
        <authorList>
            <person name="Wang S."/>
        </authorList>
    </citation>
    <scope>NUCLEOTIDE SEQUENCE [LARGE SCALE GENOMIC DNA]</scope>
    <source>
        <strain evidence="11 12">WD2A32</strain>
    </source>
</reference>
<dbReference type="PROSITE" id="PS00075">
    <property type="entry name" value="DHFR_1"/>
    <property type="match status" value="1"/>
</dbReference>
<evidence type="ECO:0000256" key="7">
    <source>
        <dbReference type="ARBA" id="ARBA00025067"/>
    </source>
</evidence>
<evidence type="ECO:0000256" key="3">
    <source>
        <dbReference type="ARBA" id="ARBA00012856"/>
    </source>
</evidence>
<comment type="pathway">
    <text evidence="1 8">Cofactor biosynthesis; tetrahydrofolate biosynthesis; 5,6,7,8-tetrahydrofolate from 7,8-dihydrofolate: step 1/1.</text>
</comment>
<protein>
    <recommendedName>
        <fullName evidence="3 8">Dihydrofolate reductase</fullName>
        <ecNumber evidence="3 8">1.5.1.3</ecNumber>
    </recommendedName>
</protein>
<dbReference type="PIRSF" id="PIRSF000194">
    <property type="entry name" value="DHFR"/>
    <property type="match status" value="1"/>
</dbReference>
<keyword evidence="6 8" id="KW-0560">Oxidoreductase</keyword>
<dbReference type="GO" id="GO:0046654">
    <property type="term" value="P:tetrahydrofolate biosynthetic process"/>
    <property type="evidence" value="ECO:0007669"/>
    <property type="project" value="UniProtKB-UniPathway"/>
</dbReference>
<dbReference type="InterPro" id="IPR017925">
    <property type="entry name" value="DHFR_CS"/>
</dbReference>
<dbReference type="Proteomes" id="UP000253941">
    <property type="component" value="Unassembled WGS sequence"/>
</dbReference>
<comment type="catalytic activity">
    <reaction evidence="8">
        <text>(6S)-5,6,7,8-tetrahydrofolate + NADP(+) = 7,8-dihydrofolate + NADPH + H(+)</text>
        <dbReference type="Rhea" id="RHEA:15009"/>
        <dbReference type="ChEBI" id="CHEBI:15378"/>
        <dbReference type="ChEBI" id="CHEBI:57451"/>
        <dbReference type="ChEBI" id="CHEBI:57453"/>
        <dbReference type="ChEBI" id="CHEBI:57783"/>
        <dbReference type="ChEBI" id="CHEBI:58349"/>
        <dbReference type="EC" id="1.5.1.3"/>
    </reaction>
</comment>
<dbReference type="GO" id="GO:0046452">
    <property type="term" value="P:dihydrofolate metabolic process"/>
    <property type="evidence" value="ECO:0007669"/>
    <property type="project" value="TreeGrafter"/>
</dbReference>
<dbReference type="GO" id="GO:0005829">
    <property type="term" value="C:cytosol"/>
    <property type="evidence" value="ECO:0007669"/>
    <property type="project" value="TreeGrafter"/>
</dbReference>
<organism evidence="11 12">
    <name type="scientific">Ferruginivarius sediminum</name>
    <dbReference type="NCBI Taxonomy" id="2661937"/>
    <lineage>
        <taxon>Bacteria</taxon>
        <taxon>Pseudomonadati</taxon>
        <taxon>Pseudomonadota</taxon>
        <taxon>Alphaproteobacteria</taxon>
        <taxon>Rhodospirillales</taxon>
        <taxon>Rhodospirillaceae</taxon>
        <taxon>Ferruginivarius</taxon>
    </lineage>
</organism>
<evidence type="ECO:0000256" key="2">
    <source>
        <dbReference type="ARBA" id="ARBA00009539"/>
    </source>
</evidence>
<dbReference type="GO" id="GO:0070401">
    <property type="term" value="F:NADP+ binding"/>
    <property type="evidence" value="ECO:0007669"/>
    <property type="project" value="UniProtKB-ARBA"/>
</dbReference>
<dbReference type="PROSITE" id="PS51330">
    <property type="entry name" value="DHFR_2"/>
    <property type="match status" value="1"/>
</dbReference>
<name>A0A369TDD1_9PROT</name>
<evidence type="ECO:0000256" key="6">
    <source>
        <dbReference type="ARBA" id="ARBA00023002"/>
    </source>
</evidence>
<evidence type="ECO:0000256" key="9">
    <source>
        <dbReference type="RuleBase" id="RU004474"/>
    </source>
</evidence>
<evidence type="ECO:0000256" key="5">
    <source>
        <dbReference type="ARBA" id="ARBA00022857"/>
    </source>
</evidence>
<sequence length="172" mass="18934">MTPRVTLVVAADEQGGIGLDGGLPWRLPNDLKFFKRVTAGHPLVMGRRTHESIGRALPGRTNIVISRNPDYRPMTGCLKAGSLEEALSFAAREPGGEEVMVIGGAEIFREALARAERIYLTRVHATVAADTFLPSVDPDEWRERWRESHAADECNPHAYSFILLERRSAGAA</sequence>
<evidence type="ECO:0000256" key="8">
    <source>
        <dbReference type="PIRNR" id="PIRNR000194"/>
    </source>
</evidence>
<comment type="similarity">
    <text evidence="2 8 9">Belongs to the dihydrofolate reductase family.</text>
</comment>
<dbReference type="InterPro" id="IPR001796">
    <property type="entry name" value="DHFR_dom"/>
</dbReference>
<dbReference type="AlphaFoldDB" id="A0A369TDD1"/>
<dbReference type="Pfam" id="PF00186">
    <property type="entry name" value="DHFR_1"/>
    <property type="match status" value="1"/>
</dbReference>
<proteinExistence type="inferred from homology"/>
<dbReference type="EMBL" id="QPMH01000005">
    <property type="protein sequence ID" value="RDD62534.1"/>
    <property type="molecule type" value="Genomic_DNA"/>
</dbReference>
<dbReference type="GO" id="GO:0046655">
    <property type="term" value="P:folic acid metabolic process"/>
    <property type="evidence" value="ECO:0007669"/>
    <property type="project" value="TreeGrafter"/>
</dbReference>
<evidence type="ECO:0000256" key="1">
    <source>
        <dbReference type="ARBA" id="ARBA00004903"/>
    </source>
</evidence>
<accession>A0A369TDD1</accession>
<dbReference type="GO" id="GO:0004146">
    <property type="term" value="F:dihydrofolate reductase activity"/>
    <property type="evidence" value="ECO:0007669"/>
    <property type="project" value="UniProtKB-EC"/>
</dbReference>
<evidence type="ECO:0000313" key="12">
    <source>
        <dbReference type="Proteomes" id="UP000253941"/>
    </source>
</evidence>
<dbReference type="PANTHER" id="PTHR48069">
    <property type="entry name" value="DIHYDROFOLATE REDUCTASE"/>
    <property type="match status" value="1"/>
</dbReference>
<dbReference type="InterPro" id="IPR024072">
    <property type="entry name" value="DHFR-like_dom_sf"/>
</dbReference>
<dbReference type="PANTHER" id="PTHR48069:SF3">
    <property type="entry name" value="DIHYDROFOLATE REDUCTASE"/>
    <property type="match status" value="1"/>
</dbReference>
<evidence type="ECO:0000256" key="4">
    <source>
        <dbReference type="ARBA" id="ARBA00022563"/>
    </source>
</evidence>
<comment type="function">
    <text evidence="7 8">Key enzyme in folate metabolism. Catalyzes an essential reaction for de novo glycine and purine synthesis, and for DNA precursor synthesis.</text>
</comment>
<dbReference type="CDD" id="cd00209">
    <property type="entry name" value="DHFR"/>
    <property type="match status" value="1"/>
</dbReference>
<keyword evidence="12" id="KW-1185">Reference proteome</keyword>
<feature type="domain" description="DHFR" evidence="10">
    <location>
        <begin position="4"/>
        <end position="166"/>
    </location>
</feature>
<dbReference type="GO" id="GO:0006730">
    <property type="term" value="P:one-carbon metabolic process"/>
    <property type="evidence" value="ECO:0007669"/>
    <property type="project" value="UniProtKB-KW"/>
</dbReference>
<keyword evidence="5 8" id="KW-0521">NADP</keyword>
<dbReference type="PRINTS" id="PR00070">
    <property type="entry name" value="DHFR"/>
</dbReference>